<organism evidence="3">
    <name type="scientific">Volvox carteri f. nagariensis</name>
    <dbReference type="NCBI Taxonomy" id="3068"/>
    <lineage>
        <taxon>Eukaryota</taxon>
        <taxon>Viridiplantae</taxon>
        <taxon>Chlorophyta</taxon>
        <taxon>core chlorophytes</taxon>
        <taxon>Chlorophyceae</taxon>
        <taxon>CS clade</taxon>
        <taxon>Chlamydomonadales</taxon>
        <taxon>Volvocaceae</taxon>
        <taxon>Volvox</taxon>
    </lineage>
</organism>
<dbReference type="GeneID" id="9614547"/>
<gene>
    <name evidence="2" type="ORF">VOLCADRAFT_106936</name>
</gene>
<protein>
    <submittedName>
        <fullName evidence="2">Uncharacterized protein</fullName>
    </submittedName>
</protein>
<dbReference type="OrthoDB" id="439127at2759"/>
<feature type="region of interest" description="Disordered" evidence="1">
    <location>
        <begin position="12"/>
        <end position="45"/>
    </location>
</feature>
<dbReference type="NCBIfam" id="NF047558">
    <property type="entry name" value="TPR_END_plus"/>
    <property type="match status" value="1"/>
</dbReference>
<sequence>MLLRSSLREAGSASLRALSRRHSTTHPHHPHRMPSPIASYHGPASKQLAVPGSEATFGSDRCHHRRVALAPLRAAEPDSLAVGAEEPETAREAIELGNKLAKAGRWEQALAVYEKALTLPGTGLKRYRDKPRLISDGERSAALFNIACCQAQLGDMRSGLVALAGCLELGYDDFAQLRRDPDLEPLRKDERFEGLLKRFERPAGVSLGGLLGGLFGGKNQRNAHSYVTAATCGSPHAAPPGMCLIRHHCVVEANMRAYNMSLYHSIGNIIEYAPHPPVKEYLCTPHLSPWRASQQAI</sequence>
<dbReference type="InParanoid" id="D8UAP7"/>
<accession>D8UAP7</accession>
<dbReference type="InterPro" id="IPR011990">
    <property type="entry name" value="TPR-like_helical_dom_sf"/>
</dbReference>
<dbReference type="KEGG" id="vcn:VOLCADRAFT_106936"/>
<reference evidence="2 3" key="1">
    <citation type="journal article" date="2010" name="Science">
        <title>Genomic analysis of organismal complexity in the multicellular green alga Volvox carteri.</title>
        <authorList>
            <person name="Prochnik S.E."/>
            <person name="Umen J."/>
            <person name="Nedelcu A.M."/>
            <person name="Hallmann A."/>
            <person name="Miller S.M."/>
            <person name="Nishii I."/>
            <person name="Ferris P."/>
            <person name="Kuo A."/>
            <person name="Mitros T."/>
            <person name="Fritz-Laylin L.K."/>
            <person name="Hellsten U."/>
            <person name="Chapman J."/>
            <person name="Simakov O."/>
            <person name="Rensing S.A."/>
            <person name="Terry A."/>
            <person name="Pangilinan J."/>
            <person name="Kapitonov V."/>
            <person name="Jurka J."/>
            <person name="Salamov A."/>
            <person name="Shapiro H."/>
            <person name="Schmutz J."/>
            <person name="Grimwood J."/>
            <person name="Lindquist E."/>
            <person name="Lucas S."/>
            <person name="Grigoriev I.V."/>
            <person name="Schmitt R."/>
            <person name="Kirk D."/>
            <person name="Rokhsar D.S."/>
        </authorList>
    </citation>
    <scope>NUCLEOTIDE SEQUENCE [LARGE SCALE GENOMIC DNA]</scope>
    <source>
        <strain evidence="3">f. Nagariensis / Eve</strain>
    </source>
</reference>
<evidence type="ECO:0000313" key="2">
    <source>
        <dbReference type="EMBL" id="EFJ43142.1"/>
    </source>
</evidence>
<feature type="compositionally biased region" description="Basic residues" evidence="1">
    <location>
        <begin position="18"/>
        <end position="32"/>
    </location>
</feature>
<dbReference type="SUPFAM" id="SSF48452">
    <property type="entry name" value="TPR-like"/>
    <property type="match status" value="1"/>
</dbReference>
<dbReference type="eggNOG" id="ENOG502S84R">
    <property type="taxonomic scope" value="Eukaryota"/>
</dbReference>
<dbReference type="Proteomes" id="UP000001058">
    <property type="component" value="Unassembled WGS sequence"/>
</dbReference>
<evidence type="ECO:0000256" key="1">
    <source>
        <dbReference type="SAM" id="MobiDB-lite"/>
    </source>
</evidence>
<dbReference type="AlphaFoldDB" id="D8UAP7"/>
<dbReference type="EMBL" id="GL378375">
    <property type="protein sequence ID" value="EFJ43142.1"/>
    <property type="molecule type" value="Genomic_DNA"/>
</dbReference>
<keyword evidence="3" id="KW-1185">Reference proteome</keyword>
<name>D8UAP7_VOLCA</name>
<dbReference type="Gene3D" id="1.25.40.10">
    <property type="entry name" value="Tetratricopeptide repeat domain"/>
    <property type="match status" value="1"/>
</dbReference>
<dbReference type="RefSeq" id="XP_002955717.1">
    <property type="nucleotide sequence ID" value="XM_002955671.1"/>
</dbReference>
<evidence type="ECO:0000313" key="3">
    <source>
        <dbReference type="Proteomes" id="UP000001058"/>
    </source>
</evidence>
<proteinExistence type="predicted"/>